<dbReference type="Proteomes" id="UP000592181">
    <property type="component" value="Unassembled WGS sequence"/>
</dbReference>
<evidence type="ECO:0000256" key="1">
    <source>
        <dbReference type="SAM" id="MobiDB-lite"/>
    </source>
</evidence>
<dbReference type="AlphaFoldDB" id="A0A852X909"/>
<organism evidence="2 3">
    <name type="scientific">Janibacter alkaliphilus</name>
    <dbReference type="NCBI Taxonomy" id="1069963"/>
    <lineage>
        <taxon>Bacteria</taxon>
        <taxon>Bacillati</taxon>
        <taxon>Actinomycetota</taxon>
        <taxon>Actinomycetes</taxon>
        <taxon>Micrococcales</taxon>
        <taxon>Intrasporangiaceae</taxon>
        <taxon>Janibacter</taxon>
    </lineage>
</organism>
<keyword evidence="3" id="KW-1185">Reference proteome</keyword>
<sequence>MADAALGLVPHPLAVGLDVGGEPFAALVRHEPVAQVRVHWRLPAELRRDLDERLVDEHGDGVEVARMRLETEALRLERDRAATGEGVEDRRRIVVRARHDLRACFGQETLVADVLPDDEPLDDATAVAEVASSTACSRQPSRCSTEVPTARSSLREAMTVPTAPPSSGASMAKGGT</sequence>
<dbReference type="EMBL" id="JACBZX010000001">
    <property type="protein sequence ID" value="NYG37980.1"/>
    <property type="molecule type" value="Genomic_DNA"/>
</dbReference>
<name>A0A852X909_9MICO</name>
<gene>
    <name evidence="2" type="ORF">BJY28_002449</name>
</gene>
<evidence type="ECO:0000313" key="3">
    <source>
        <dbReference type="Proteomes" id="UP000592181"/>
    </source>
</evidence>
<comment type="caution">
    <text evidence="2">The sequence shown here is derived from an EMBL/GenBank/DDBJ whole genome shotgun (WGS) entry which is preliminary data.</text>
</comment>
<evidence type="ECO:0000313" key="2">
    <source>
        <dbReference type="EMBL" id="NYG37980.1"/>
    </source>
</evidence>
<feature type="region of interest" description="Disordered" evidence="1">
    <location>
        <begin position="138"/>
        <end position="176"/>
    </location>
</feature>
<reference evidence="2 3" key="1">
    <citation type="submission" date="2020-07" db="EMBL/GenBank/DDBJ databases">
        <title>Sequencing the genomes of 1000 actinobacteria strains.</title>
        <authorList>
            <person name="Klenk H.-P."/>
        </authorList>
    </citation>
    <scope>NUCLEOTIDE SEQUENCE [LARGE SCALE GENOMIC DNA]</scope>
    <source>
        <strain evidence="2 3">DSM 24723</strain>
    </source>
</reference>
<protein>
    <submittedName>
        <fullName evidence="2">Uncharacterized protein</fullName>
    </submittedName>
</protein>
<proteinExistence type="predicted"/>
<feature type="compositionally biased region" description="Polar residues" evidence="1">
    <location>
        <begin position="138"/>
        <end position="152"/>
    </location>
</feature>
<accession>A0A852X909</accession>